<keyword evidence="1" id="KW-0547">Nucleotide-binding</keyword>
<sequence length="196" mass="21085">MVGSRHTLQELYVVSELAETDLASTFRSSQMLTDDHYQLALGTHSTFGVIHRDLKPRNLLVNSNARPQGILPCISLRICDFGLARVRFSDKEWGFTRFARFTRPLPRGASCPCDSAPSCGRGCILRGSCGGADRDGPSDGRSLICRTLSLEIPALLRAAPRAPATTARSCTTWTDRGCAASCAMPLAALSSAGIQL</sequence>
<reference evidence="4" key="1">
    <citation type="submission" date="2021-02" db="EMBL/GenBank/DDBJ databases">
        <authorList>
            <person name="Dougan E. K."/>
            <person name="Rhodes N."/>
            <person name="Thang M."/>
            <person name="Chan C."/>
        </authorList>
    </citation>
    <scope>NUCLEOTIDE SEQUENCE</scope>
</reference>
<dbReference type="PANTHER" id="PTHR24055">
    <property type="entry name" value="MITOGEN-ACTIVATED PROTEIN KINASE"/>
    <property type="match status" value="1"/>
</dbReference>
<name>A0A812JZE8_9DINO</name>
<dbReference type="Gene3D" id="1.10.510.10">
    <property type="entry name" value="Transferase(Phosphotransferase) domain 1"/>
    <property type="match status" value="1"/>
</dbReference>
<gene>
    <name evidence="4" type="primary">MPK20</name>
    <name evidence="4" type="ORF">SNAT2548_LOCUS7913</name>
</gene>
<keyword evidence="5" id="KW-1185">Reference proteome</keyword>
<dbReference type="InterPro" id="IPR011009">
    <property type="entry name" value="Kinase-like_dom_sf"/>
</dbReference>
<dbReference type="GO" id="GO:0004672">
    <property type="term" value="F:protein kinase activity"/>
    <property type="evidence" value="ECO:0007669"/>
    <property type="project" value="InterPro"/>
</dbReference>
<dbReference type="AlphaFoldDB" id="A0A812JZE8"/>
<evidence type="ECO:0000313" key="4">
    <source>
        <dbReference type="EMBL" id="CAE7219080.1"/>
    </source>
</evidence>
<evidence type="ECO:0000256" key="1">
    <source>
        <dbReference type="ARBA" id="ARBA00022741"/>
    </source>
</evidence>
<dbReference type="InterPro" id="IPR000719">
    <property type="entry name" value="Prot_kinase_dom"/>
</dbReference>
<keyword evidence="2" id="KW-0067">ATP-binding</keyword>
<accession>A0A812JZE8</accession>
<evidence type="ECO:0000256" key="2">
    <source>
        <dbReference type="ARBA" id="ARBA00022840"/>
    </source>
</evidence>
<dbReference type="PROSITE" id="PS50011">
    <property type="entry name" value="PROTEIN_KINASE_DOM"/>
    <property type="match status" value="1"/>
</dbReference>
<feature type="domain" description="Protein kinase" evidence="3">
    <location>
        <begin position="1"/>
        <end position="196"/>
    </location>
</feature>
<dbReference type="Proteomes" id="UP000604046">
    <property type="component" value="Unassembled WGS sequence"/>
</dbReference>
<dbReference type="PROSITE" id="PS00108">
    <property type="entry name" value="PROTEIN_KINASE_ST"/>
    <property type="match status" value="1"/>
</dbReference>
<organism evidence="4 5">
    <name type="scientific">Symbiodinium natans</name>
    <dbReference type="NCBI Taxonomy" id="878477"/>
    <lineage>
        <taxon>Eukaryota</taxon>
        <taxon>Sar</taxon>
        <taxon>Alveolata</taxon>
        <taxon>Dinophyceae</taxon>
        <taxon>Suessiales</taxon>
        <taxon>Symbiodiniaceae</taxon>
        <taxon>Symbiodinium</taxon>
    </lineage>
</organism>
<evidence type="ECO:0000313" key="5">
    <source>
        <dbReference type="Proteomes" id="UP000604046"/>
    </source>
</evidence>
<dbReference type="InterPro" id="IPR050117">
    <property type="entry name" value="MAPK"/>
</dbReference>
<dbReference type="GO" id="GO:0005524">
    <property type="term" value="F:ATP binding"/>
    <property type="evidence" value="ECO:0007669"/>
    <property type="project" value="UniProtKB-KW"/>
</dbReference>
<evidence type="ECO:0000259" key="3">
    <source>
        <dbReference type="PROSITE" id="PS50011"/>
    </source>
</evidence>
<protein>
    <submittedName>
        <fullName evidence="4">MPK20 protein</fullName>
    </submittedName>
</protein>
<dbReference type="Gene3D" id="3.30.200.20">
    <property type="entry name" value="Phosphorylase Kinase, domain 1"/>
    <property type="match status" value="1"/>
</dbReference>
<comment type="caution">
    <text evidence="4">The sequence shown here is derived from an EMBL/GenBank/DDBJ whole genome shotgun (WGS) entry which is preliminary data.</text>
</comment>
<dbReference type="InterPro" id="IPR008271">
    <property type="entry name" value="Ser/Thr_kinase_AS"/>
</dbReference>
<dbReference type="SUPFAM" id="SSF56112">
    <property type="entry name" value="Protein kinase-like (PK-like)"/>
    <property type="match status" value="1"/>
</dbReference>
<dbReference type="Pfam" id="PF00069">
    <property type="entry name" value="Pkinase"/>
    <property type="match status" value="1"/>
</dbReference>
<proteinExistence type="predicted"/>
<dbReference type="EMBL" id="CAJNDS010000568">
    <property type="protein sequence ID" value="CAE7219080.1"/>
    <property type="molecule type" value="Genomic_DNA"/>
</dbReference>